<dbReference type="Proteomes" id="UP001151760">
    <property type="component" value="Unassembled WGS sequence"/>
</dbReference>
<dbReference type="EMBL" id="BQNB010009166">
    <property type="protein sequence ID" value="GJS59687.1"/>
    <property type="molecule type" value="Genomic_DNA"/>
</dbReference>
<comment type="caution">
    <text evidence="1">The sequence shown here is derived from an EMBL/GenBank/DDBJ whole genome shotgun (WGS) entry which is preliminary data.</text>
</comment>
<reference evidence="1" key="2">
    <citation type="submission" date="2022-01" db="EMBL/GenBank/DDBJ databases">
        <authorList>
            <person name="Yamashiro T."/>
            <person name="Shiraishi A."/>
            <person name="Satake H."/>
            <person name="Nakayama K."/>
        </authorList>
    </citation>
    <scope>NUCLEOTIDE SEQUENCE</scope>
</reference>
<keyword evidence="2" id="KW-1185">Reference proteome</keyword>
<name>A0ABQ4X3A6_9ASTR</name>
<proteinExistence type="predicted"/>
<evidence type="ECO:0000313" key="2">
    <source>
        <dbReference type="Proteomes" id="UP001151760"/>
    </source>
</evidence>
<reference evidence="1" key="1">
    <citation type="journal article" date="2022" name="Int. J. Mol. Sci.">
        <title>Draft Genome of Tanacetum Coccineum: Genomic Comparison of Closely Related Tanacetum-Family Plants.</title>
        <authorList>
            <person name="Yamashiro T."/>
            <person name="Shiraishi A."/>
            <person name="Nakayama K."/>
            <person name="Satake H."/>
        </authorList>
    </citation>
    <scope>NUCLEOTIDE SEQUENCE</scope>
</reference>
<protein>
    <submittedName>
        <fullName evidence="1">Uncharacterized protein</fullName>
    </submittedName>
</protein>
<gene>
    <name evidence="1" type="ORF">Tco_0654471</name>
</gene>
<accession>A0ABQ4X3A6</accession>
<sequence>MINNLERQTLGGKLLLVDDDGKPLKNVESSVNSDSESEVKEVFNETADFMTSTSLKSGGESGYGTKSLLEQWRETKVDNDYEPYDEDLYDRYDMSENLQAICDDLDIKVHVRKKK</sequence>
<organism evidence="1 2">
    <name type="scientific">Tanacetum coccineum</name>
    <dbReference type="NCBI Taxonomy" id="301880"/>
    <lineage>
        <taxon>Eukaryota</taxon>
        <taxon>Viridiplantae</taxon>
        <taxon>Streptophyta</taxon>
        <taxon>Embryophyta</taxon>
        <taxon>Tracheophyta</taxon>
        <taxon>Spermatophyta</taxon>
        <taxon>Magnoliopsida</taxon>
        <taxon>eudicotyledons</taxon>
        <taxon>Gunneridae</taxon>
        <taxon>Pentapetalae</taxon>
        <taxon>asterids</taxon>
        <taxon>campanulids</taxon>
        <taxon>Asterales</taxon>
        <taxon>Asteraceae</taxon>
        <taxon>Asteroideae</taxon>
        <taxon>Anthemideae</taxon>
        <taxon>Anthemidinae</taxon>
        <taxon>Tanacetum</taxon>
    </lineage>
</organism>
<evidence type="ECO:0000313" key="1">
    <source>
        <dbReference type="EMBL" id="GJS59687.1"/>
    </source>
</evidence>